<evidence type="ECO:0000313" key="2">
    <source>
        <dbReference type="EMBL" id="KIK04443.1"/>
    </source>
</evidence>
<dbReference type="HOGENOM" id="CLU_1611034_0_0_1"/>
<sequence>MFGYDYLNPLAWDTASGDINRDSFAPVSKRAYDALDNKVFLEHLATVDTTAGVVTEEVIKFHLVPDMRKQFNKFDKINKSRKSLSHFTSVKVTSEAQKAYLQKNPAAAASTSASATSSSSAFTSKAAPLTDVSTQKHKRKLNKAAVKRASLNLTLKKAKKAKAQN</sequence>
<dbReference type="AlphaFoldDB" id="A0A0C9Y8V8"/>
<accession>A0A0C9Y8V8</accession>
<reference evidence="2 3" key="1">
    <citation type="submission" date="2014-04" db="EMBL/GenBank/DDBJ databases">
        <authorList>
            <consortium name="DOE Joint Genome Institute"/>
            <person name="Kuo A."/>
            <person name="Kohler A."/>
            <person name="Nagy L.G."/>
            <person name="Floudas D."/>
            <person name="Copeland A."/>
            <person name="Barry K.W."/>
            <person name="Cichocki N."/>
            <person name="Veneault-Fourrey C."/>
            <person name="LaButti K."/>
            <person name="Lindquist E.A."/>
            <person name="Lipzen A."/>
            <person name="Lundell T."/>
            <person name="Morin E."/>
            <person name="Murat C."/>
            <person name="Sun H."/>
            <person name="Tunlid A."/>
            <person name="Henrissat B."/>
            <person name="Grigoriev I.V."/>
            <person name="Hibbett D.S."/>
            <person name="Martin F."/>
            <person name="Nordberg H.P."/>
            <person name="Cantor M.N."/>
            <person name="Hua S.X."/>
        </authorList>
    </citation>
    <scope>NUCLEOTIDE SEQUENCE [LARGE SCALE GENOMIC DNA]</scope>
    <source>
        <strain evidence="2 3">LaAM-08-1</strain>
    </source>
</reference>
<organism evidence="2 3">
    <name type="scientific">Laccaria amethystina LaAM-08-1</name>
    <dbReference type="NCBI Taxonomy" id="1095629"/>
    <lineage>
        <taxon>Eukaryota</taxon>
        <taxon>Fungi</taxon>
        <taxon>Dikarya</taxon>
        <taxon>Basidiomycota</taxon>
        <taxon>Agaricomycotina</taxon>
        <taxon>Agaricomycetes</taxon>
        <taxon>Agaricomycetidae</taxon>
        <taxon>Agaricales</taxon>
        <taxon>Agaricineae</taxon>
        <taxon>Hydnangiaceae</taxon>
        <taxon>Laccaria</taxon>
    </lineage>
</organism>
<dbReference type="Proteomes" id="UP000054477">
    <property type="component" value="Unassembled WGS sequence"/>
</dbReference>
<gene>
    <name evidence="2" type="ORF">K443DRAFT_675909</name>
</gene>
<dbReference type="OrthoDB" id="57709at2759"/>
<keyword evidence="3" id="KW-1185">Reference proteome</keyword>
<proteinExistence type="predicted"/>
<name>A0A0C9Y8V8_9AGAR</name>
<feature type="compositionally biased region" description="Low complexity" evidence="1">
    <location>
        <begin position="112"/>
        <end position="127"/>
    </location>
</feature>
<feature type="region of interest" description="Disordered" evidence="1">
    <location>
        <begin position="112"/>
        <end position="143"/>
    </location>
</feature>
<dbReference type="EMBL" id="KN838569">
    <property type="protein sequence ID" value="KIK04443.1"/>
    <property type="molecule type" value="Genomic_DNA"/>
</dbReference>
<evidence type="ECO:0000313" key="3">
    <source>
        <dbReference type="Proteomes" id="UP000054477"/>
    </source>
</evidence>
<reference evidence="3" key="2">
    <citation type="submission" date="2015-01" db="EMBL/GenBank/DDBJ databases">
        <title>Evolutionary Origins and Diversification of the Mycorrhizal Mutualists.</title>
        <authorList>
            <consortium name="DOE Joint Genome Institute"/>
            <consortium name="Mycorrhizal Genomics Consortium"/>
            <person name="Kohler A."/>
            <person name="Kuo A."/>
            <person name="Nagy L.G."/>
            <person name="Floudas D."/>
            <person name="Copeland A."/>
            <person name="Barry K.W."/>
            <person name="Cichocki N."/>
            <person name="Veneault-Fourrey C."/>
            <person name="LaButti K."/>
            <person name="Lindquist E.A."/>
            <person name="Lipzen A."/>
            <person name="Lundell T."/>
            <person name="Morin E."/>
            <person name="Murat C."/>
            <person name="Riley R."/>
            <person name="Ohm R."/>
            <person name="Sun H."/>
            <person name="Tunlid A."/>
            <person name="Henrissat B."/>
            <person name="Grigoriev I.V."/>
            <person name="Hibbett D.S."/>
            <person name="Martin F."/>
        </authorList>
    </citation>
    <scope>NUCLEOTIDE SEQUENCE [LARGE SCALE GENOMIC DNA]</scope>
    <source>
        <strain evidence="3">LaAM-08-1</strain>
    </source>
</reference>
<protein>
    <submittedName>
        <fullName evidence="2">Uncharacterized protein</fullName>
    </submittedName>
</protein>
<evidence type="ECO:0000256" key="1">
    <source>
        <dbReference type="SAM" id="MobiDB-lite"/>
    </source>
</evidence>